<evidence type="ECO:0000256" key="4">
    <source>
        <dbReference type="ARBA" id="ARBA00022692"/>
    </source>
</evidence>
<dbReference type="PROSITE" id="PS50893">
    <property type="entry name" value="ABC_TRANSPORTER_2"/>
    <property type="match status" value="2"/>
</dbReference>
<dbReference type="PANTHER" id="PTHR24223:SF10">
    <property type="entry name" value="ATP-BINDING CASSETTE SUB-FAMILY C MEMBER 12"/>
    <property type="match status" value="1"/>
</dbReference>
<feature type="domain" description="ABC transmembrane type-1" evidence="13">
    <location>
        <begin position="521"/>
        <end position="765"/>
    </location>
</feature>
<keyword evidence="4 11" id="KW-0812">Transmembrane</keyword>
<feature type="transmembrane region" description="Helical" evidence="11">
    <location>
        <begin position="42"/>
        <end position="65"/>
    </location>
</feature>
<feature type="domain" description="ABC transporter" evidence="12">
    <location>
        <begin position="173"/>
        <end position="430"/>
    </location>
</feature>
<dbReference type="AlphaFoldDB" id="A0AAV1QHZ6"/>
<dbReference type="PANTHER" id="PTHR24223">
    <property type="entry name" value="ATP-BINDING CASSETTE SUB-FAMILY C"/>
    <property type="match status" value="1"/>
</dbReference>
<organism evidence="14 15">
    <name type="scientific">Scomber scombrus</name>
    <name type="common">Atlantic mackerel</name>
    <name type="synonym">Scomber vernalis</name>
    <dbReference type="NCBI Taxonomy" id="13677"/>
    <lineage>
        <taxon>Eukaryota</taxon>
        <taxon>Metazoa</taxon>
        <taxon>Chordata</taxon>
        <taxon>Craniata</taxon>
        <taxon>Vertebrata</taxon>
        <taxon>Euteleostomi</taxon>
        <taxon>Actinopterygii</taxon>
        <taxon>Neopterygii</taxon>
        <taxon>Teleostei</taxon>
        <taxon>Neoteleostei</taxon>
        <taxon>Acanthomorphata</taxon>
        <taxon>Pelagiaria</taxon>
        <taxon>Scombriformes</taxon>
        <taxon>Scombridae</taxon>
        <taxon>Scomber</taxon>
    </lineage>
</organism>
<keyword evidence="7 14" id="KW-0067">ATP-binding</keyword>
<name>A0AAV1QHZ6_SCOSC</name>
<keyword evidence="6" id="KW-0547">Nucleotide-binding</keyword>
<keyword evidence="9 11" id="KW-0472">Membrane</keyword>
<dbReference type="GO" id="GO:0140359">
    <property type="term" value="F:ABC-type transporter activity"/>
    <property type="evidence" value="ECO:0007669"/>
    <property type="project" value="InterPro"/>
</dbReference>
<dbReference type="EMBL" id="CAWUFR010001198">
    <property type="protein sequence ID" value="CAK6983103.1"/>
    <property type="molecule type" value="Genomic_DNA"/>
</dbReference>
<comment type="subcellular location">
    <subcellularLocation>
        <location evidence="1">Endomembrane system</location>
        <topology evidence="1">Multi-pass membrane protein</topology>
    </subcellularLocation>
</comment>
<dbReference type="InterPro" id="IPR036640">
    <property type="entry name" value="ABC1_TM_sf"/>
</dbReference>
<feature type="transmembrane region" description="Helical" evidence="11">
    <location>
        <begin position="595"/>
        <end position="615"/>
    </location>
</feature>
<sequence length="1040" mass="117142">MVRILTSDSHRLFEAVLLAPVVLSFPLLLITCSIYCCYLLHYTALIGFLIFLLFILLQCVFARLFSVYQQRVVSITDSRVRTINEVVTCIKLIKMYVWEDLFEKKITDIRNTERRMLEKAALIQNFSVTISPLVPIIAATCTFILHTGLRLPLSIDRAIPVITIFNSMRFILFMTPNAVKCLAEAVVSTRRLKNLLLIQNPESYVVHMTESKSAAVVMDNATLSWTRPLRPPHTEDRGDPESKQGHPEAPPTLRNISFTLPKMYLLQGSVSVHGSIAYVSQQPWIFYGTVQDNILMGEHLDRPRYNRVLSCCSLEKDLDVLPYGDQTMGVNLSGGQKQRISLARAVYSNRDVYLLDDPLSAVDAHEAKQLFEDCIRKELQGKSVVMVTHQLQYMKFCDEVLVLKDGAVLESGSHVDLLQAERLYAELINKQLTEQNSNEKEEKKKQVELNPVFDMLDENSDAPSSDCKPAVDDQLIHQVTNRDGLSTWRTFQRYCQAAGGNVTASEEGNISLNADLPFYQLMFALLTVLLLIVCMIKCFCFVKVTFHASTTLHHSLLKKILASPMSFFDTTPTGSILNCFSRYQDEMDSLVPHNLNILLTFCLIAVCICVMNSIIFPIMLLPVFVLVTLLVLLLWMFLGNICDLKQMENMSRSPYVSLSTSIAQGLSTIHAYNKTDEFTKLFKSLSDINANHFLLFNYGMRWLCFLVDTLCTIMTLPVSLLVVFSSNEFCSPPMKALALVFIIQLTSNCQFMIQALTEVVVRLFSVERLLDYITGCKSESSEQLQVDQVPENWPQHGAVTFLDYKMRNRNNSPIVLNGLQLHIRGGEKLGIVGRTGSGKSSLAAALFRLVEPAAGTILIDGVDITSISLLDLRRNLSIIPQYPVLFTGTVRNNLDPFNSYSDEEIWAALEKTYMKETICRLDRKLQAELTEDGGNFSVGQRQLMCLSRALLRNSKIILLDEATASVDAETDALIQITIREAFQHCTMLTIAHHINTVLQADRILVLDHGEVVEFDHPDVLKQRPNSLFNSLLTAANTVKS</sequence>
<accession>A0AAV1QHZ6</accession>
<dbReference type="InterPro" id="IPR003439">
    <property type="entry name" value="ABC_transporter-like_ATP-bd"/>
</dbReference>
<dbReference type="Pfam" id="PF00664">
    <property type="entry name" value="ABC_membrane"/>
    <property type="match status" value="2"/>
</dbReference>
<dbReference type="GO" id="GO:0012505">
    <property type="term" value="C:endomembrane system"/>
    <property type="evidence" value="ECO:0007669"/>
    <property type="project" value="UniProtKB-SubCell"/>
</dbReference>
<dbReference type="PROSITE" id="PS00211">
    <property type="entry name" value="ABC_TRANSPORTER_1"/>
    <property type="match status" value="2"/>
</dbReference>
<dbReference type="GO" id="GO:0016887">
    <property type="term" value="F:ATP hydrolysis activity"/>
    <property type="evidence" value="ECO:0007669"/>
    <property type="project" value="InterPro"/>
</dbReference>
<proteinExistence type="inferred from homology"/>
<comment type="caution">
    <text evidence="14">The sequence shown here is derived from an EMBL/GenBank/DDBJ whole genome shotgun (WGS) entry which is preliminary data.</text>
</comment>
<reference evidence="14 15" key="1">
    <citation type="submission" date="2024-01" db="EMBL/GenBank/DDBJ databases">
        <authorList>
            <person name="Alioto T."/>
            <person name="Alioto T."/>
            <person name="Gomez Garrido J."/>
        </authorList>
    </citation>
    <scope>NUCLEOTIDE SEQUENCE [LARGE SCALE GENOMIC DNA]</scope>
</reference>
<dbReference type="CDD" id="cd03250">
    <property type="entry name" value="ABCC_MRP_domain1"/>
    <property type="match status" value="1"/>
</dbReference>
<evidence type="ECO:0000259" key="12">
    <source>
        <dbReference type="PROSITE" id="PS50893"/>
    </source>
</evidence>
<dbReference type="Gene3D" id="1.20.1560.10">
    <property type="entry name" value="ABC transporter type 1, transmembrane domain"/>
    <property type="match status" value="2"/>
</dbReference>
<dbReference type="Pfam" id="PF00005">
    <property type="entry name" value="ABC_tran"/>
    <property type="match status" value="2"/>
</dbReference>
<dbReference type="SMART" id="SM00382">
    <property type="entry name" value="AAA"/>
    <property type="match status" value="1"/>
</dbReference>
<dbReference type="SUPFAM" id="SSF52540">
    <property type="entry name" value="P-loop containing nucleoside triphosphate hydrolases"/>
    <property type="match status" value="2"/>
</dbReference>
<evidence type="ECO:0000256" key="2">
    <source>
        <dbReference type="ARBA" id="ARBA00009726"/>
    </source>
</evidence>
<gene>
    <name evidence="14" type="ORF">FSCOSCO3_A025562</name>
</gene>
<keyword evidence="5" id="KW-0677">Repeat</keyword>
<dbReference type="FunFam" id="3.40.50.300:FF:000074">
    <property type="entry name" value="Multidrug resistance-associated protein 5 isoform 1"/>
    <property type="match status" value="1"/>
</dbReference>
<keyword evidence="15" id="KW-1185">Reference proteome</keyword>
<feature type="domain" description="ABC transmembrane type-1" evidence="13">
    <location>
        <begin position="1"/>
        <end position="179"/>
    </location>
</feature>
<dbReference type="InterPro" id="IPR003593">
    <property type="entry name" value="AAA+_ATPase"/>
</dbReference>
<evidence type="ECO:0000256" key="3">
    <source>
        <dbReference type="ARBA" id="ARBA00022448"/>
    </source>
</evidence>
<evidence type="ECO:0000256" key="11">
    <source>
        <dbReference type="SAM" id="Phobius"/>
    </source>
</evidence>
<dbReference type="GO" id="GO:0016020">
    <property type="term" value="C:membrane"/>
    <property type="evidence" value="ECO:0007669"/>
    <property type="project" value="InterPro"/>
</dbReference>
<feature type="compositionally biased region" description="Basic and acidic residues" evidence="10">
    <location>
        <begin position="232"/>
        <end position="246"/>
    </location>
</feature>
<dbReference type="GO" id="GO:0005524">
    <property type="term" value="F:ATP binding"/>
    <property type="evidence" value="ECO:0007669"/>
    <property type="project" value="UniProtKB-KW"/>
</dbReference>
<dbReference type="InterPro" id="IPR050173">
    <property type="entry name" value="ABC_transporter_C-like"/>
</dbReference>
<dbReference type="CDD" id="cd03244">
    <property type="entry name" value="ABCC_MRP_domain2"/>
    <property type="match status" value="1"/>
</dbReference>
<feature type="region of interest" description="Disordered" evidence="10">
    <location>
        <begin position="226"/>
        <end position="252"/>
    </location>
</feature>
<feature type="transmembrane region" description="Helical" evidence="11">
    <location>
        <begin position="518"/>
        <end position="542"/>
    </location>
</feature>
<dbReference type="Proteomes" id="UP001314229">
    <property type="component" value="Unassembled WGS sequence"/>
</dbReference>
<keyword evidence="3" id="KW-0813">Transport</keyword>
<feature type="domain" description="ABC transporter" evidence="12">
    <location>
        <begin position="799"/>
        <end position="1033"/>
    </location>
</feature>
<evidence type="ECO:0000256" key="10">
    <source>
        <dbReference type="SAM" id="MobiDB-lite"/>
    </source>
</evidence>
<comment type="similarity">
    <text evidence="2">Belongs to the ABC transporter superfamily. ABCC family. Conjugate transporter (TC 3.A.1.208) subfamily.</text>
</comment>
<dbReference type="FunFam" id="3.40.50.300:FF:000973">
    <property type="entry name" value="Multidrug resistance-associated protein 4"/>
    <property type="match status" value="1"/>
</dbReference>
<evidence type="ECO:0000256" key="9">
    <source>
        <dbReference type="ARBA" id="ARBA00023136"/>
    </source>
</evidence>
<dbReference type="PROSITE" id="PS50929">
    <property type="entry name" value="ABC_TM1F"/>
    <property type="match status" value="2"/>
</dbReference>
<feature type="transmembrane region" description="Helical" evidence="11">
    <location>
        <begin position="702"/>
        <end position="724"/>
    </location>
</feature>
<evidence type="ECO:0000313" key="15">
    <source>
        <dbReference type="Proteomes" id="UP001314229"/>
    </source>
</evidence>
<evidence type="ECO:0000256" key="1">
    <source>
        <dbReference type="ARBA" id="ARBA00004127"/>
    </source>
</evidence>
<evidence type="ECO:0000256" key="7">
    <source>
        <dbReference type="ARBA" id="ARBA00022840"/>
    </source>
</evidence>
<dbReference type="SUPFAM" id="SSF90123">
    <property type="entry name" value="ABC transporter transmembrane region"/>
    <property type="match status" value="2"/>
</dbReference>
<dbReference type="InterPro" id="IPR027417">
    <property type="entry name" value="P-loop_NTPase"/>
</dbReference>
<feature type="transmembrane region" description="Helical" evidence="11">
    <location>
        <begin position="621"/>
        <end position="642"/>
    </location>
</feature>
<keyword evidence="8 11" id="KW-1133">Transmembrane helix</keyword>
<evidence type="ECO:0000313" key="14">
    <source>
        <dbReference type="EMBL" id="CAK6983103.1"/>
    </source>
</evidence>
<protein>
    <submittedName>
        <fullName evidence="14">ATP-binding cassette sub-family C member 12-like</fullName>
    </submittedName>
</protein>
<evidence type="ECO:0000259" key="13">
    <source>
        <dbReference type="PROSITE" id="PS50929"/>
    </source>
</evidence>
<dbReference type="InterPro" id="IPR017871">
    <property type="entry name" value="ABC_transporter-like_CS"/>
</dbReference>
<evidence type="ECO:0000256" key="8">
    <source>
        <dbReference type="ARBA" id="ARBA00022989"/>
    </source>
</evidence>
<dbReference type="InterPro" id="IPR011527">
    <property type="entry name" value="ABC1_TM_dom"/>
</dbReference>
<feature type="transmembrane region" description="Helical" evidence="11">
    <location>
        <begin position="12"/>
        <end position="36"/>
    </location>
</feature>
<evidence type="ECO:0000256" key="6">
    <source>
        <dbReference type="ARBA" id="ARBA00022741"/>
    </source>
</evidence>
<evidence type="ECO:0000256" key="5">
    <source>
        <dbReference type="ARBA" id="ARBA00022737"/>
    </source>
</evidence>
<dbReference type="Gene3D" id="3.40.50.300">
    <property type="entry name" value="P-loop containing nucleotide triphosphate hydrolases"/>
    <property type="match status" value="2"/>
</dbReference>
<feature type="transmembrane region" description="Helical" evidence="11">
    <location>
        <begin position="120"/>
        <end position="145"/>
    </location>
</feature>